<gene>
    <name evidence="1" type="ORF">A1353_19820</name>
</gene>
<comment type="caution">
    <text evidence="1">The sequence shown here is derived from an EMBL/GenBank/DDBJ whole genome shotgun (WGS) entry which is preliminary data.</text>
</comment>
<accession>A0A177M4F7</accession>
<dbReference type="RefSeq" id="WP_064038010.1">
    <property type="nucleotide sequence ID" value="NZ_LUUH01000079.1"/>
</dbReference>
<dbReference type="EMBL" id="LUUH01000079">
    <property type="protein sequence ID" value="OAH99969.1"/>
    <property type="molecule type" value="Genomic_DNA"/>
</dbReference>
<organism evidence="1 2">
    <name type="scientific">Methylomonas methanica</name>
    <dbReference type="NCBI Taxonomy" id="421"/>
    <lineage>
        <taxon>Bacteria</taxon>
        <taxon>Pseudomonadati</taxon>
        <taxon>Pseudomonadota</taxon>
        <taxon>Gammaproteobacteria</taxon>
        <taxon>Methylococcales</taxon>
        <taxon>Methylococcaceae</taxon>
        <taxon>Methylomonas</taxon>
    </lineage>
</organism>
<proteinExistence type="predicted"/>
<evidence type="ECO:0000313" key="1">
    <source>
        <dbReference type="EMBL" id="OAH99969.1"/>
    </source>
</evidence>
<reference evidence="1 2" key="1">
    <citation type="submission" date="2016-03" db="EMBL/GenBank/DDBJ databases">
        <authorList>
            <person name="Ploux O."/>
        </authorList>
    </citation>
    <scope>NUCLEOTIDE SEQUENCE [LARGE SCALE GENOMIC DNA]</scope>
    <source>
        <strain evidence="1 2">R-45371</strain>
    </source>
</reference>
<protein>
    <submittedName>
        <fullName evidence="1">Uncharacterized protein</fullName>
    </submittedName>
</protein>
<sequence length="167" mass="18647">MKINLLLFSILIGVFFSGTVVAKPYSSVLPTQFPLKKIQITVSSQSNKENAERYKISLNGNGNSYFIKNNQQQPLNITNDTLIELLNDFYAVHFFEIPDTFNVKKKVVLKDSQTVTTIVNKEPAIDSKKVCVQLRAYKKCLSVIDNQPLGVSQIVNKIETLIGAAGH</sequence>
<dbReference type="Proteomes" id="UP000077763">
    <property type="component" value="Unassembled WGS sequence"/>
</dbReference>
<evidence type="ECO:0000313" key="2">
    <source>
        <dbReference type="Proteomes" id="UP000077763"/>
    </source>
</evidence>
<dbReference type="AlphaFoldDB" id="A0A177M4F7"/>
<name>A0A177M4F7_METMH</name>